<keyword evidence="4" id="KW-0143">Chaperone</keyword>
<dbReference type="Gene3D" id="2.40.30.60">
    <property type="entry name" value="RimM"/>
    <property type="match status" value="1"/>
</dbReference>
<dbReference type="Pfam" id="PF24986">
    <property type="entry name" value="PRC_RimM"/>
    <property type="match status" value="1"/>
</dbReference>
<sequence>MIRREEVYKIGMFNKLHGIHGELSFTFTDDIFDRTDCEYVVCLLDGIFVPFFIEEYRFRSDTLALVKLEGIDSAERARTFINVDVYYPVKYAANTESDGKSPSIDVFVGFEVVDAASGTLGKIIDVDTSTINTLFIVESEKGELLIPVCEEFIVEINYENKRIQMNLPDGLVNSDAAVADVD</sequence>
<dbReference type="HAMAP" id="MF_00014">
    <property type="entry name" value="Ribosome_mat_RimM"/>
    <property type="match status" value="1"/>
</dbReference>
<dbReference type="NCBIfam" id="TIGR02273">
    <property type="entry name" value="16S_RimM"/>
    <property type="match status" value="1"/>
</dbReference>
<accession>A0A5J4QVW7</accession>
<dbReference type="PANTHER" id="PTHR33692:SF1">
    <property type="entry name" value="RIBOSOME MATURATION FACTOR RIMM"/>
    <property type="match status" value="1"/>
</dbReference>
<evidence type="ECO:0000256" key="1">
    <source>
        <dbReference type="ARBA" id="ARBA00022490"/>
    </source>
</evidence>
<feature type="domain" description="Ribosome maturation factor RimM PRC barrel" evidence="6">
    <location>
        <begin position="107"/>
        <end position="171"/>
    </location>
</feature>
<dbReference type="InterPro" id="IPR002676">
    <property type="entry name" value="RimM_N"/>
</dbReference>
<dbReference type="AlphaFoldDB" id="A0A5J4QVW7"/>
<dbReference type="GO" id="GO:0005840">
    <property type="term" value="C:ribosome"/>
    <property type="evidence" value="ECO:0007669"/>
    <property type="project" value="InterPro"/>
</dbReference>
<dbReference type="GO" id="GO:0006364">
    <property type="term" value="P:rRNA processing"/>
    <property type="evidence" value="ECO:0007669"/>
    <property type="project" value="UniProtKB-KW"/>
</dbReference>
<name>A0A5J4QVW7_9ZZZZ</name>
<dbReference type="SUPFAM" id="SSF50447">
    <property type="entry name" value="Translation proteins"/>
    <property type="match status" value="1"/>
</dbReference>
<reference evidence="7" key="1">
    <citation type="submission" date="2019-03" db="EMBL/GenBank/DDBJ databases">
        <title>Single cell metagenomics reveals metabolic interactions within the superorganism composed of flagellate Streblomastix strix and complex community of Bacteroidetes bacteria on its surface.</title>
        <authorList>
            <person name="Treitli S.C."/>
            <person name="Kolisko M."/>
            <person name="Husnik F."/>
            <person name="Keeling P."/>
            <person name="Hampl V."/>
        </authorList>
    </citation>
    <scope>NUCLEOTIDE SEQUENCE</scope>
    <source>
        <strain evidence="7">STM</strain>
    </source>
</reference>
<dbReference type="PANTHER" id="PTHR33692">
    <property type="entry name" value="RIBOSOME MATURATION FACTOR RIMM"/>
    <property type="match status" value="1"/>
</dbReference>
<dbReference type="EMBL" id="SNRY01002368">
    <property type="protein sequence ID" value="KAA6325409.1"/>
    <property type="molecule type" value="Genomic_DNA"/>
</dbReference>
<dbReference type="InterPro" id="IPR009000">
    <property type="entry name" value="Transl_B-barrel_sf"/>
</dbReference>
<dbReference type="SUPFAM" id="SSF50346">
    <property type="entry name" value="PRC-barrel domain"/>
    <property type="match status" value="1"/>
</dbReference>
<evidence type="ECO:0000256" key="2">
    <source>
        <dbReference type="ARBA" id="ARBA00022517"/>
    </source>
</evidence>
<organism evidence="7">
    <name type="scientific">termite gut metagenome</name>
    <dbReference type="NCBI Taxonomy" id="433724"/>
    <lineage>
        <taxon>unclassified sequences</taxon>
        <taxon>metagenomes</taxon>
        <taxon>organismal metagenomes</taxon>
    </lineage>
</organism>
<evidence type="ECO:0000259" key="5">
    <source>
        <dbReference type="Pfam" id="PF01782"/>
    </source>
</evidence>
<dbReference type="InterPro" id="IPR011961">
    <property type="entry name" value="RimM"/>
</dbReference>
<proteinExistence type="inferred from homology"/>
<evidence type="ECO:0000256" key="4">
    <source>
        <dbReference type="ARBA" id="ARBA00023186"/>
    </source>
</evidence>
<dbReference type="InterPro" id="IPR056792">
    <property type="entry name" value="PRC_RimM"/>
</dbReference>
<dbReference type="GO" id="GO:0043022">
    <property type="term" value="F:ribosome binding"/>
    <property type="evidence" value="ECO:0007669"/>
    <property type="project" value="InterPro"/>
</dbReference>
<gene>
    <name evidence="7" type="ORF">EZS27_025374</name>
</gene>
<comment type="caution">
    <text evidence="7">The sequence shown here is derived from an EMBL/GenBank/DDBJ whole genome shotgun (WGS) entry which is preliminary data.</text>
</comment>
<keyword evidence="1" id="KW-0963">Cytoplasm</keyword>
<dbReference type="InterPro" id="IPR011033">
    <property type="entry name" value="PRC_barrel-like_sf"/>
</dbReference>
<dbReference type="InterPro" id="IPR036976">
    <property type="entry name" value="RimM_N_sf"/>
</dbReference>
<feature type="domain" description="RimM N-terminal" evidence="5">
    <location>
        <begin position="10"/>
        <end position="88"/>
    </location>
</feature>
<evidence type="ECO:0000313" key="7">
    <source>
        <dbReference type="EMBL" id="KAA6325409.1"/>
    </source>
</evidence>
<evidence type="ECO:0000256" key="3">
    <source>
        <dbReference type="ARBA" id="ARBA00022552"/>
    </source>
</evidence>
<evidence type="ECO:0000259" key="6">
    <source>
        <dbReference type="Pfam" id="PF24986"/>
    </source>
</evidence>
<protein>
    <submittedName>
        <fullName evidence="7">Ribosome maturation factor RimM</fullName>
    </submittedName>
</protein>
<keyword evidence="2" id="KW-0690">Ribosome biogenesis</keyword>
<dbReference type="Gene3D" id="2.30.30.240">
    <property type="entry name" value="PRC-barrel domain"/>
    <property type="match status" value="1"/>
</dbReference>
<dbReference type="Pfam" id="PF01782">
    <property type="entry name" value="RimM"/>
    <property type="match status" value="1"/>
</dbReference>
<keyword evidence="3" id="KW-0698">rRNA processing</keyword>